<keyword evidence="3" id="KW-0444">Lipid biosynthesis</keyword>
<keyword evidence="9" id="KW-0443">Lipid metabolism</keyword>
<dbReference type="UniPathway" id="UPA00359">
    <property type="reaction ID" value="UER00482"/>
</dbReference>
<feature type="non-terminal residue" evidence="10">
    <location>
        <position position="319"/>
    </location>
</feature>
<dbReference type="NCBIfam" id="TIGR00682">
    <property type="entry name" value="lpxK"/>
    <property type="match status" value="1"/>
</dbReference>
<organism evidence="10">
    <name type="scientific">marine metagenome</name>
    <dbReference type="NCBI Taxonomy" id="408172"/>
    <lineage>
        <taxon>unclassified sequences</taxon>
        <taxon>metagenomes</taxon>
        <taxon>ecological metagenomes</taxon>
    </lineage>
</organism>
<protein>
    <recommendedName>
        <fullName evidence="2">tetraacyldisaccharide 4'-kinase</fullName>
        <ecNumber evidence="2">2.7.1.130</ecNumber>
    </recommendedName>
</protein>
<dbReference type="EC" id="2.7.1.130" evidence="2"/>
<dbReference type="GO" id="GO:0005886">
    <property type="term" value="C:plasma membrane"/>
    <property type="evidence" value="ECO:0007669"/>
    <property type="project" value="TreeGrafter"/>
</dbReference>
<dbReference type="EMBL" id="UINC01042683">
    <property type="protein sequence ID" value="SVB45649.1"/>
    <property type="molecule type" value="Genomic_DNA"/>
</dbReference>
<evidence type="ECO:0000256" key="8">
    <source>
        <dbReference type="ARBA" id="ARBA00022840"/>
    </source>
</evidence>
<proteinExistence type="inferred from homology"/>
<keyword evidence="6" id="KW-0547">Nucleotide-binding</keyword>
<evidence type="ECO:0000256" key="6">
    <source>
        <dbReference type="ARBA" id="ARBA00022741"/>
    </source>
</evidence>
<dbReference type="HAMAP" id="MF_00409">
    <property type="entry name" value="LpxK"/>
    <property type="match status" value="1"/>
</dbReference>
<dbReference type="PANTHER" id="PTHR42724">
    <property type="entry name" value="TETRAACYLDISACCHARIDE 4'-KINASE"/>
    <property type="match status" value="1"/>
</dbReference>
<dbReference type="InterPro" id="IPR027417">
    <property type="entry name" value="P-loop_NTPase"/>
</dbReference>
<dbReference type="InterPro" id="IPR003758">
    <property type="entry name" value="LpxK"/>
</dbReference>
<comment type="pathway">
    <text evidence="1">Glycolipid biosynthesis; lipid IV(A) biosynthesis; lipid IV(A) from (3R)-3-hydroxytetradecanoyl-[acyl-carrier-protein] and UDP-N-acetyl-alpha-D-glucosamine: step 6/6.</text>
</comment>
<dbReference type="Pfam" id="PF02606">
    <property type="entry name" value="LpxK"/>
    <property type="match status" value="1"/>
</dbReference>
<dbReference type="SUPFAM" id="SSF52540">
    <property type="entry name" value="P-loop containing nucleoside triphosphate hydrolases"/>
    <property type="match status" value="1"/>
</dbReference>
<dbReference type="GO" id="GO:0005524">
    <property type="term" value="F:ATP binding"/>
    <property type="evidence" value="ECO:0007669"/>
    <property type="project" value="UniProtKB-KW"/>
</dbReference>
<dbReference type="GO" id="GO:0009245">
    <property type="term" value="P:lipid A biosynthetic process"/>
    <property type="evidence" value="ECO:0007669"/>
    <property type="project" value="UniProtKB-KW"/>
</dbReference>
<evidence type="ECO:0000256" key="2">
    <source>
        <dbReference type="ARBA" id="ARBA00012071"/>
    </source>
</evidence>
<evidence type="ECO:0000256" key="9">
    <source>
        <dbReference type="ARBA" id="ARBA00023098"/>
    </source>
</evidence>
<sequence>MIVKIRSSLYKSGFLKIRNVEVPVIVIGNLTAGGTGKTPFTLFLSEFFDENKKNVGIISRGYKGRRSSKDPYILSKTDNAIDFGDEAVYLARKSKAMVCVCKDKFRAAQMLVKSGAEIIISDDGLQHYKLGRDYEIAVVDGSRLLGNQYLLPAGPLRESISRLGDVDLVLLNGDGDDGRYSNWINAGIGPNPWGACTLESNMAAKFNFTINNKVVFNLNDNSKHDLSDFTGKTIQVLAGIGNPERLYKDIEKYGIVVSPIEIEDHGVVDINIYSDDAMPLFMTPKDAVKYNKPFPKNAFVLDPFIQIGEDGEDEYAFCQ</sequence>
<keyword evidence="5" id="KW-0808">Transferase</keyword>
<dbReference type="PANTHER" id="PTHR42724:SF1">
    <property type="entry name" value="TETRAACYLDISACCHARIDE 4'-KINASE, MITOCHONDRIAL-RELATED"/>
    <property type="match status" value="1"/>
</dbReference>
<evidence type="ECO:0000256" key="4">
    <source>
        <dbReference type="ARBA" id="ARBA00022556"/>
    </source>
</evidence>
<keyword evidence="4" id="KW-0441">Lipid A biosynthesis</keyword>
<evidence type="ECO:0000256" key="1">
    <source>
        <dbReference type="ARBA" id="ARBA00004870"/>
    </source>
</evidence>
<keyword evidence="8" id="KW-0067">ATP-binding</keyword>
<keyword evidence="7" id="KW-0418">Kinase</keyword>
<evidence type="ECO:0000256" key="5">
    <source>
        <dbReference type="ARBA" id="ARBA00022679"/>
    </source>
</evidence>
<name>A0A382E5F5_9ZZZZ</name>
<evidence type="ECO:0000256" key="3">
    <source>
        <dbReference type="ARBA" id="ARBA00022516"/>
    </source>
</evidence>
<dbReference type="GO" id="GO:0009029">
    <property type="term" value="F:lipid-A 4'-kinase activity"/>
    <property type="evidence" value="ECO:0007669"/>
    <property type="project" value="UniProtKB-EC"/>
</dbReference>
<evidence type="ECO:0000256" key="7">
    <source>
        <dbReference type="ARBA" id="ARBA00022777"/>
    </source>
</evidence>
<gene>
    <name evidence="10" type="ORF">METZ01_LOCUS198503</name>
</gene>
<reference evidence="10" key="1">
    <citation type="submission" date="2018-05" db="EMBL/GenBank/DDBJ databases">
        <authorList>
            <person name="Lanie J.A."/>
            <person name="Ng W.-L."/>
            <person name="Kazmierczak K.M."/>
            <person name="Andrzejewski T.M."/>
            <person name="Davidsen T.M."/>
            <person name="Wayne K.J."/>
            <person name="Tettelin H."/>
            <person name="Glass J.I."/>
            <person name="Rusch D."/>
            <person name="Podicherti R."/>
            <person name="Tsui H.-C.T."/>
            <person name="Winkler M.E."/>
        </authorList>
    </citation>
    <scope>NUCLEOTIDE SEQUENCE</scope>
</reference>
<evidence type="ECO:0000313" key="10">
    <source>
        <dbReference type="EMBL" id="SVB45649.1"/>
    </source>
</evidence>
<accession>A0A382E5F5</accession>
<dbReference type="GO" id="GO:0009244">
    <property type="term" value="P:lipopolysaccharide core region biosynthetic process"/>
    <property type="evidence" value="ECO:0007669"/>
    <property type="project" value="TreeGrafter"/>
</dbReference>
<dbReference type="AlphaFoldDB" id="A0A382E5F5"/>